<dbReference type="SUPFAM" id="SSF53328">
    <property type="entry name" value="Formyltransferase"/>
    <property type="match status" value="1"/>
</dbReference>
<comment type="function">
    <text evidence="4">Catalyzes the transfer of a formyl group from 10-formyltetrahydrofolate to 5-phospho-ribosyl-glycinamide (GAR), producing 5-phospho-ribosyl-N-formylglycinamide (FGAR) and tetrahydrofolate.</text>
</comment>
<proteinExistence type="inferred from homology"/>
<dbReference type="EC" id="2.1.2.2" evidence="4"/>
<dbReference type="GO" id="GO:0004644">
    <property type="term" value="F:phosphoribosylglycinamide formyltransferase activity"/>
    <property type="evidence" value="ECO:0007669"/>
    <property type="project" value="UniProtKB-EC"/>
</dbReference>
<dbReference type="PANTHER" id="PTHR43369:SF2">
    <property type="entry name" value="PHOSPHORIBOSYLGLYCINAMIDE FORMYLTRANSFERASE"/>
    <property type="match status" value="1"/>
</dbReference>
<evidence type="ECO:0000256" key="4">
    <source>
        <dbReference type="HAMAP-Rule" id="MF_01930"/>
    </source>
</evidence>
<feature type="binding site" evidence="4">
    <location>
        <begin position="21"/>
        <end position="23"/>
    </location>
    <ligand>
        <name>N(1)-(5-phospho-beta-D-ribosyl)glycinamide</name>
        <dbReference type="ChEBI" id="CHEBI:143788"/>
    </ligand>
</feature>
<dbReference type="Pfam" id="PF00551">
    <property type="entry name" value="Formyl_trans_N"/>
    <property type="match status" value="1"/>
</dbReference>
<dbReference type="CDD" id="cd08645">
    <property type="entry name" value="FMT_core_GART"/>
    <property type="match status" value="1"/>
</dbReference>
<comment type="similarity">
    <text evidence="4">Belongs to the GART family.</text>
</comment>
<reference evidence="7" key="1">
    <citation type="journal article" date="2019" name="Int. J. Syst. Evol. Microbiol.">
        <title>The Global Catalogue of Microorganisms (GCM) 10K type strain sequencing project: providing services to taxonomists for standard genome sequencing and annotation.</title>
        <authorList>
            <consortium name="The Broad Institute Genomics Platform"/>
            <consortium name="The Broad Institute Genome Sequencing Center for Infectious Disease"/>
            <person name="Wu L."/>
            <person name="Ma J."/>
        </authorList>
    </citation>
    <scope>NUCLEOTIDE SEQUENCE [LARGE SCALE GENOMIC DNA]</scope>
    <source>
        <strain evidence="7">KCTC 15012</strain>
    </source>
</reference>
<dbReference type="EMBL" id="JBHUIY010000001">
    <property type="protein sequence ID" value="MFD2232231.1"/>
    <property type="molecule type" value="Genomic_DNA"/>
</dbReference>
<feature type="binding site" evidence="4">
    <location>
        <position position="116"/>
    </location>
    <ligand>
        <name>(6R)-10-formyltetrahydrofolate</name>
        <dbReference type="ChEBI" id="CHEBI:195366"/>
    </ligand>
</feature>
<evidence type="ECO:0000256" key="2">
    <source>
        <dbReference type="ARBA" id="ARBA00022679"/>
    </source>
</evidence>
<keyword evidence="2 4" id="KW-0808">Transferase</keyword>
<dbReference type="Gene3D" id="3.40.50.170">
    <property type="entry name" value="Formyl transferase, N-terminal domain"/>
    <property type="match status" value="1"/>
</dbReference>
<organism evidence="6 7">
    <name type="scientific">Phaeospirillum tilakii</name>
    <dbReference type="NCBI Taxonomy" id="741673"/>
    <lineage>
        <taxon>Bacteria</taxon>
        <taxon>Pseudomonadati</taxon>
        <taxon>Pseudomonadota</taxon>
        <taxon>Alphaproteobacteria</taxon>
        <taxon>Rhodospirillales</taxon>
        <taxon>Rhodospirillaceae</taxon>
        <taxon>Phaeospirillum</taxon>
    </lineage>
</organism>
<evidence type="ECO:0000259" key="5">
    <source>
        <dbReference type="Pfam" id="PF00551"/>
    </source>
</evidence>
<dbReference type="PANTHER" id="PTHR43369">
    <property type="entry name" value="PHOSPHORIBOSYLGLYCINAMIDE FORMYLTRANSFERASE"/>
    <property type="match status" value="1"/>
</dbReference>
<dbReference type="InterPro" id="IPR004607">
    <property type="entry name" value="GART"/>
</dbReference>
<feature type="active site" description="Proton donor" evidence="4">
    <location>
        <position position="118"/>
    </location>
</feature>
<accession>A0ABW5C5P9</accession>
<dbReference type="InterPro" id="IPR036477">
    <property type="entry name" value="Formyl_transf_N_sf"/>
</dbReference>
<feature type="binding site" evidence="4">
    <location>
        <begin position="99"/>
        <end position="102"/>
    </location>
    <ligand>
        <name>(6R)-10-formyltetrahydrofolate</name>
        <dbReference type="ChEBI" id="CHEBI:195366"/>
    </ligand>
</feature>
<keyword evidence="3 4" id="KW-0658">Purine biosynthesis</keyword>
<evidence type="ECO:0000256" key="1">
    <source>
        <dbReference type="ARBA" id="ARBA00005054"/>
    </source>
</evidence>
<name>A0ABW5C5P9_9PROT</name>
<keyword evidence="7" id="KW-1185">Reference proteome</keyword>
<dbReference type="NCBIfam" id="TIGR00639">
    <property type="entry name" value="PurN"/>
    <property type="match status" value="1"/>
</dbReference>
<evidence type="ECO:0000313" key="7">
    <source>
        <dbReference type="Proteomes" id="UP001597296"/>
    </source>
</evidence>
<feature type="site" description="Raises pKa of active site His" evidence="4">
    <location>
        <position position="154"/>
    </location>
</feature>
<comment type="pathway">
    <text evidence="1 4">Purine metabolism; IMP biosynthesis via de novo pathway; N(2)-formyl-N(1)-(5-phospho-D-ribosyl)glycinamide from N(1)-(5-phospho-D-ribosyl)glycinamide (10-formyl THF route): step 1/1.</text>
</comment>
<dbReference type="HAMAP" id="MF_01930">
    <property type="entry name" value="PurN"/>
    <property type="match status" value="1"/>
</dbReference>
<dbReference type="InterPro" id="IPR002376">
    <property type="entry name" value="Formyl_transf_N"/>
</dbReference>
<protein>
    <recommendedName>
        <fullName evidence="4">Phosphoribosylglycinamide formyltransferase</fullName>
        <ecNumber evidence="4">2.1.2.2</ecNumber>
    </recommendedName>
    <alternativeName>
        <fullName evidence="4">5'-phosphoribosylglycinamide transformylase</fullName>
    </alternativeName>
    <alternativeName>
        <fullName evidence="4">GAR transformylase</fullName>
        <shortName evidence="4">GART</shortName>
    </alternativeName>
</protein>
<feature type="domain" description="Formyl transferase N-terminal" evidence="5">
    <location>
        <begin position="12"/>
        <end position="191"/>
    </location>
</feature>
<evidence type="ECO:0000313" key="6">
    <source>
        <dbReference type="EMBL" id="MFD2232231.1"/>
    </source>
</evidence>
<dbReference type="Proteomes" id="UP001597296">
    <property type="component" value="Unassembled WGS sequence"/>
</dbReference>
<comment type="catalytic activity">
    <reaction evidence="4">
        <text>N(1)-(5-phospho-beta-D-ribosyl)glycinamide + (6R)-10-formyltetrahydrofolate = N(2)-formyl-N(1)-(5-phospho-beta-D-ribosyl)glycinamide + (6S)-5,6,7,8-tetrahydrofolate + H(+)</text>
        <dbReference type="Rhea" id="RHEA:15053"/>
        <dbReference type="ChEBI" id="CHEBI:15378"/>
        <dbReference type="ChEBI" id="CHEBI:57453"/>
        <dbReference type="ChEBI" id="CHEBI:143788"/>
        <dbReference type="ChEBI" id="CHEBI:147286"/>
        <dbReference type="ChEBI" id="CHEBI:195366"/>
        <dbReference type="EC" id="2.1.2.2"/>
    </reaction>
</comment>
<feature type="binding site" evidence="4">
    <location>
        <position position="74"/>
    </location>
    <ligand>
        <name>(6R)-10-formyltetrahydrofolate</name>
        <dbReference type="ChEBI" id="CHEBI:195366"/>
    </ligand>
</feature>
<comment type="caution">
    <text evidence="6">The sequence shown here is derived from an EMBL/GenBank/DDBJ whole genome shotgun (WGS) entry which is preliminary data.</text>
</comment>
<evidence type="ECO:0000256" key="3">
    <source>
        <dbReference type="ARBA" id="ARBA00022755"/>
    </source>
</evidence>
<dbReference type="RefSeq" id="WP_377313379.1">
    <property type="nucleotide sequence ID" value="NZ_JBHUIY010000001.1"/>
</dbReference>
<gene>
    <name evidence="4 6" type="primary">purN</name>
    <name evidence="6" type="ORF">ACFSNB_00275</name>
</gene>
<sequence length="209" mass="22511">MTAPFSPARRARVGVLVSGRGSNLQALLDACAAADFPAEVALVISNVPGVKALDRADAAGVPHRVIPHRDYPSREAFDAELDRALRAAGVDIVCLAGFMRLLSSGFVTAWQGRMLNIHPSLLPSFPGLDTHRRALEAGVRLHGCTVHLVTPDLDAGPILIQAAVPVEDDDDEDRLAARVLEQEHHAYPRALRLLAEGRVRVEGKRAFLS</sequence>